<dbReference type="InterPro" id="IPR044492">
    <property type="entry name" value="P_typ_ATPase_HD_dom"/>
</dbReference>
<evidence type="ECO:0000256" key="8">
    <source>
        <dbReference type="ARBA" id="ARBA00022553"/>
    </source>
</evidence>
<dbReference type="InterPro" id="IPR006415">
    <property type="entry name" value="P-type_ATPase_IIIB"/>
</dbReference>
<dbReference type="GO" id="GO:0005886">
    <property type="term" value="C:plasma membrane"/>
    <property type="evidence" value="ECO:0007669"/>
    <property type="project" value="UniProtKB-SubCell"/>
</dbReference>
<protein>
    <recommendedName>
        <fullName evidence="5">Magnesium-transporting ATPase, P-type 1</fullName>
        <ecNumber evidence="4">7.2.2.14</ecNumber>
    </recommendedName>
    <alternativeName>
        <fullName evidence="16">Mg(2+) transport ATPase, P-type 1</fullName>
    </alternativeName>
</protein>
<dbReference type="Gene3D" id="2.70.150.10">
    <property type="entry name" value="Calcium-transporting ATPase, cytoplasmic transduction domain A"/>
    <property type="match status" value="1"/>
</dbReference>
<dbReference type="CDD" id="cd02077">
    <property type="entry name" value="P-type_ATPase_Mg"/>
    <property type="match status" value="1"/>
</dbReference>
<evidence type="ECO:0000256" key="4">
    <source>
        <dbReference type="ARBA" id="ARBA00012786"/>
    </source>
</evidence>
<dbReference type="EMBL" id="PCRK01000075">
    <property type="protein sequence ID" value="PIP19368.1"/>
    <property type="molecule type" value="Genomic_DNA"/>
</dbReference>
<evidence type="ECO:0000256" key="12">
    <source>
        <dbReference type="ARBA" id="ARBA00022842"/>
    </source>
</evidence>
<keyword evidence="6" id="KW-1003">Cell membrane</keyword>
<evidence type="ECO:0000256" key="14">
    <source>
        <dbReference type="ARBA" id="ARBA00022989"/>
    </source>
</evidence>
<reference evidence="20 21" key="1">
    <citation type="submission" date="2017-09" db="EMBL/GenBank/DDBJ databases">
        <title>Depth-based differentiation of microbial function through sediment-hosted aquifers and enrichment of novel symbionts in the deep terrestrial subsurface.</title>
        <authorList>
            <person name="Probst A.J."/>
            <person name="Ladd B."/>
            <person name="Jarett J.K."/>
            <person name="Geller-Mcgrath D.E."/>
            <person name="Sieber C.M."/>
            <person name="Emerson J.B."/>
            <person name="Anantharaman K."/>
            <person name="Thomas B.C."/>
            <person name="Malmstrom R."/>
            <person name="Stieglmeier M."/>
            <person name="Klingl A."/>
            <person name="Woyke T."/>
            <person name="Ryan C.M."/>
            <person name="Banfield J.F."/>
        </authorList>
    </citation>
    <scope>NUCLEOTIDE SEQUENCE [LARGE SCALE GENOMIC DNA]</scope>
    <source>
        <strain evidence="20">CG23_combo_of_CG06-09_8_20_14_all_41_10</strain>
    </source>
</reference>
<comment type="catalytic activity">
    <reaction evidence="17">
        <text>Mg(2+)(out) + ATP + H2O = Mg(2+)(in) + ADP + phosphate + H(+)</text>
        <dbReference type="Rhea" id="RHEA:10260"/>
        <dbReference type="ChEBI" id="CHEBI:15377"/>
        <dbReference type="ChEBI" id="CHEBI:15378"/>
        <dbReference type="ChEBI" id="CHEBI:18420"/>
        <dbReference type="ChEBI" id="CHEBI:30616"/>
        <dbReference type="ChEBI" id="CHEBI:43474"/>
        <dbReference type="ChEBI" id="CHEBI:456216"/>
        <dbReference type="EC" id="7.2.2.14"/>
    </reaction>
</comment>
<feature type="transmembrane region" description="Helical" evidence="18">
    <location>
        <begin position="648"/>
        <end position="670"/>
    </location>
</feature>
<keyword evidence="8" id="KW-0597">Phosphoprotein</keyword>
<dbReference type="Proteomes" id="UP000231292">
    <property type="component" value="Unassembled WGS sequence"/>
</dbReference>
<dbReference type="InterPro" id="IPR036412">
    <property type="entry name" value="HAD-like_sf"/>
</dbReference>
<dbReference type="AlphaFoldDB" id="A0A2G9YJF4"/>
<dbReference type="InterPro" id="IPR001757">
    <property type="entry name" value="P_typ_ATPase"/>
</dbReference>
<evidence type="ECO:0000313" key="21">
    <source>
        <dbReference type="Proteomes" id="UP000231292"/>
    </source>
</evidence>
<feature type="transmembrane region" description="Helical" evidence="18">
    <location>
        <begin position="44"/>
        <end position="64"/>
    </location>
</feature>
<dbReference type="SMART" id="SM00831">
    <property type="entry name" value="Cation_ATPase_N"/>
    <property type="match status" value="1"/>
</dbReference>
<dbReference type="SUPFAM" id="SSF81653">
    <property type="entry name" value="Calcium ATPase, transduction domain A"/>
    <property type="match status" value="1"/>
</dbReference>
<feature type="transmembrane region" description="Helical" evidence="18">
    <location>
        <begin position="770"/>
        <end position="791"/>
    </location>
</feature>
<feature type="transmembrane region" description="Helical" evidence="18">
    <location>
        <begin position="70"/>
        <end position="88"/>
    </location>
</feature>
<accession>A0A2G9YJF4</accession>
<dbReference type="Pfam" id="PF13246">
    <property type="entry name" value="Cation_ATPase"/>
    <property type="match status" value="1"/>
</dbReference>
<keyword evidence="7" id="KW-0997">Cell inner membrane</keyword>
<dbReference type="InterPro" id="IPR008250">
    <property type="entry name" value="ATPase_P-typ_transduc_dom_A_sf"/>
</dbReference>
<feature type="transmembrane region" description="Helical" evidence="18">
    <location>
        <begin position="229"/>
        <end position="250"/>
    </location>
</feature>
<evidence type="ECO:0000256" key="17">
    <source>
        <dbReference type="ARBA" id="ARBA00047295"/>
    </source>
</evidence>
<dbReference type="InterPro" id="IPR018303">
    <property type="entry name" value="ATPase_P-typ_P_site"/>
</dbReference>
<dbReference type="Pfam" id="PF00690">
    <property type="entry name" value="Cation_ATPase_N"/>
    <property type="match status" value="1"/>
</dbReference>
<evidence type="ECO:0000256" key="6">
    <source>
        <dbReference type="ARBA" id="ARBA00022475"/>
    </source>
</evidence>
<evidence type="ECO:0000256" key="3">
    <source>
        <dbReference type="ARBA" id="ARBA00008746"/>
    </source>
</evidence>
<keyword evidence="14 18" id="KW-1133">Transmembrane helix</keyword>
<keyword evidence="10" id="KW-0547">Nucleotide-binding</keyword>
<evidence type="ECO:0000256" key="18">
    <source>
        <dbReference type="SAM" id="Phobius"/>
    </source>
</evidence>
<sequence length="832" mass="93062">MELLFAKLKTTEKGLTEKEAAQRITEYGHNEPAKKKKRTILTQILSKFLNPLVIVLLIIGVFSLFFGEKISAILVFLMAIMSVFLAFFQEFRAGKEADKLSEMVRATATVYRNEKPKEIKIREIVPGDIVDLFAGDMIPADLRIISCKDLFINQASLTGESFPIEKIAGPIQPKESSISAQLNIAFMGSSVVSGTALGVVIKTGIATQFGELSRKLAAIRIQTSFDKGVYKFTWLMLRAMMFMVLFIFAINAFRRGNFVESLLFSLGVAVGLTPEMLPMLIAMNLSKGAIAMSKKQVIVKHLNSIQNLGAMDVLCTDKTGTLTMDKIVLEKHCDVVRKEDDSVLQLAYINSFYQTGLKNLLDRAILKYQKLEIENFKKIDEIPFDFSRRIMSVVVEMDNVHKIISKGAPEEIFKRCAKYELDGEILEIEPWLLTDLKEEYDRLSAEGFRVLAIAYQNIENKKDVYSKDDEKGLVLKGYVAFLDPPKPSVRKAIIALNKLGIEFKVLTGDNELVTRKICSEVGLNVTGLVTGDIVDGTRDGELKSLVEKTNVFARLSPLQKERIICALNANKHIVGYLGDGINDAPALKTSDVGISVNNAVDIAKESADIILLKKSLMVLEDGVIEGRKTFGNIVKYIKMGSSSNFGNMFSMTGGIMFLPFLPMLPIQILLNNFLYDLSQVAIPTDEVDKEYLAKPQPWNVRHIKKFMVIIGPISSIFDFLTYGVMLFIFHASAALFHTGWFIESLCTQTLVIHVIRTGKIPFFESRPSKFLIFTSIFIVSLGIIIPFSPLAKAFGFVVPPRGYFVALFLMVTTYLFLVQAVKVWFVKKYGYS</sequence>
<dbReference type="InterPro" id="IPR004014">
    <property type="entry name" value="ATPase_P-typ_cation-transptr_N"/>
</dbReference>
<dbReference type="InterPro" id="IPR059000">
    <property type="entry name" value="ATPase_P-type_domA"/>
</dbReference>
<dbReference type="Pfam" id="PF00122">
    <property type="entry name" value="E1-E2_ATPase"/>
    <property type="match status" value="1"/>
</dbReference>
<dbReference type="SUPFAM" id="SSF81665">
    <property type="entry name" value="Calcium ATPase, transmembrane domain M"/>
    <property type="match status" value="1"/>
</dbReference>
<dbReference type="InterPro" id="IPR006068">
    <property type="entry name" value="ATPase_P-typ_cation-transptr_C"/>
</dbReference>
<evidence type="ECO:0000256" key="16">
    <source>
        <dbReference type="ARBA" id="ARBA00029806"/>
    </source>
</evidence>
<evidence type="ECO:0000256" key="2">
    <source>
        <dbReference type="ARBA" id="ARBA00004429"/>
    </source>
</evidence>
<keyword evidence="12" id="KW-0460">Magnesium</keyword>
<dbReference type="InterPro" id="IPR023214">
    <property type="entry name" value="HAD_sf"/>
</dbReference>
<evidence type="ECO:0000256" key="13">
    <source>
        <dbReference type="ARBA" id="ARBA00022967"/>
    </source>
</evidence>
<comment type="function">
    <text evidence="1">Mediates magnesium influx to the cytosol.</text>
</comment>
<feature type="domain" description="Cation-transporting P-type ATPase N-terminal" evidence="19">
    <location>
        <begin position="1"/>
        <end position="68"/>
    </location>
</feature>
<dbReference type="Gene3D" id="3.40.1110.10">
    <property type="entry name" value="Calcium-transporting ATPase, cytoplasmic domain N"/>
    <property type="match status" value="1"/>
</dbReference>
<dbReference type="InterPro" id="IPR023299">
    <property type="entry name" value="ATPase_P-typ_cyto_dom_N"/>
</dbReference>
<dbReference type="Pfam" id="PF00689">
    <property type="entry name" value="Cation_ATPase_C"/>
    <property type="match status" value="1"/>
</dbReference>
<dbReference type="PANTHER" id="PTHR42861">
    <property type="entry name" value="CALCIUM-TRANSPORTING ATPASE"/>
    <property type="match status" value="1"/>
</dbReference>
<dbReference type="SFLD" id="SFLDS00003">
    <property type="entry name" value="Haloacid_Dehalogenase"/>
    <property type="match status" value="1"/>
</dbReference>
<evidence type="ECO:0000256" key="7">
    <source>
        <dbReference type="ARBA" id="ARBA00022519"/>
    </source>
</evidence>
<dbReference type="NCBIfam" id="TIGR01524">
    <property type="entry name" value="ATPase-IIIB_Mg"/>
    <property type="match status" value="1"/>
</dbReference>
<gene>
    <name evidence="20" type="primary">mgtA</name>
    <name evidence="20" type="ORF">COX41_03265</name>
</gene>
<evidence type="ECO:0000256" key="10">
    <source>
        <dbReference type="ARBA" id="ARBA00022741"/>
    </source>
</evidence>
<evidence type="ECO:0000256" key="5">
    <source>
        <dbReference type="ARBA" id="ARBA00013555"/>
    </source>
</evidence>
<dbReference type="SFLD" id="SFLDF00027">
    <property type="entry name" value="p-type_atpase"/>
    <property type="match status" value="1"/>
</dbReference>
<dbReference type="FunFam" id="2.70.150.10:FF:000160">
    <property type="entry name" value="Sarcoplasmic/endoplasmic reticulum calcium ATPase 1"/>
    <property type="match status" value="1"/>
</dbReference>
<dbReference type="Gene3D" id="3.40.50.1000">
    <property type="entry name" value="HAD superfamily/HAD-like"/>
    <property type="match status" value="1"/>
</dbReference>
<proteinExistence type="inferred from homology"/>
<dbReference type="Gene3D" id="1.20.1110.10">
    <property type="entry name" value="Calcium-transporting ATPase, transmembrane domain"/>
    <property type="match status" value="1"/>
</dbReference>
<organism evidence="20 21">
    <name type="scientific">Candidatus Sherwoodlollariibacterium unditelluris</name>
    <dbReference type="NCBI Taxonomy" id="1974757"/>
    <lineage>
        <taxon>Bacteria</taxon>
        <taxon>Pseudomonadati</taxon>
        <taxon>Candidatus Omnitrophota</taxon>
        <taxon>Candidatus Sherwoodlollariibacterium</taxon>
    </lineage>
</organism>
<keyword evidence="9 18" id="KW-0812">Transmembrane</keyword>
<dbReference type="NCBIfam" id="NF011702">
    <property type="entry name" value="PRK15122.1"/>
    <property type="match status" value="1"/>
</dbReference>
<evidence type="ECO:0000256" key="11">
    <source>
        <dbReference type="ARBA" id="ARBA00022840"/>
    </source>
</evidence>
<dbReference type="GO" id="GO:0015444">
    <property type="term" value="F:P-type magnesium transporter activity"/>
    <property type="evidence" value="ECO:0007669"/>
    <property type="project" value="UniProtKB-EC"/>
</dbReference>
<evidence type="ECO:0000313" key="20">
    <source>
        <dbReference type="EMBL" id="PIP19368.1"/>
    </source>
</evidence>
<feature type="transmembrane region" description="Helical" evidence="18">
    <location>
        <begin position="803"/>
        <end position="825"/>
    </location>
</feature>
<comment type="caution">
    <text evidence="20">The sequence shown here is derived from an EMBL/GenBank/DDBJ whole genome shotgun (WGS) entry which is preliminary data.</text>
</comment>
<evidence type="ECO:0000256" key="15">
    <source>
        <dbReference type="ARBA" id="ARBA00023136"/>
    </source>
</evidence>
<dbReference type="EC" id="7.2.2.14" evidence="4"/>
<keyword evidence="13" id="KW-1278">Translocase</keyword>
<dbReference type="InterPro" id="IPR023298">
    <property type="entry name" value="ATPase_P-typ_TM_dom_sf"/>
</dbReference>
<dbReference type="GO" id="GO:0016887">
    <property type="term" value="F:ATP hydrolysis activity"/>
    <property type="evidence" value="ECO:0007669"/>
    <property type="project" value="InterPro"/>
</dbReference>
<keyword evidence="15 18" id="KW-0472">Membrane</keyword>
<comment type="subcellular location">
    <subcellularLocation>
        <location evidence="2">Cell inner membrane</location>
        <topology evidence="2">Multi-pass membrane protein</topology>
    </subcellularLocation>
</comment>
<evidence type="ECO:0000259" key="19">
    <source>
        <dbReference type="SMART" id="SM00831"/>
    </source>
</evidence>
<dbReference type="NCBIfam" id="TIGR01494">
    <property type="entry name" value="ATPase_P-type"/>
    <property type="match status" value="2"/>
</dbReference>
<dbReference type="PROSITE" id="PS00154">
    <property type="entry name" value="ATPASE_E1_E2"/>
    <property type="match status" value="1"/>
</dbReference>
<dbReference type="GO" id="GO:0005524">
    <property type="term" value="F:ATP binding"/>
    <property type="evidence" value="ECO:0007669"/>
    <property type="project" value="UniProtKB-KW"/>
</dbReference>
<dbReference type="SFLD" id="SFLDG00002">
    <property type="entry name" value="C1.7:_P-type_atpase_like"/>
    <property type="match status" value="1"/>
</dbReference>
<keyword evidence="11" id="KW-0067">ATP-binding</keyword>
<feature type="transmembrane region" description="Helical" evidence="18">
    <location>
        <begin position="706"/>
        <end position="729"/>
    </location>
</feature>
<name>A0A2G9YJF4_9BACT</name>
<evidence type="ECO:0000256" key="1">
    <source>
        <dbReference type="ARBA" id="ARBA00003954"/>
    </source>
</evidence>
<feature type="transmembrane region" description="Helical" evidence="18">
    <location>
        <begin position="262"/>
        <end position="285"/>
    </location>
</feature>
<dbReference type="PRINTS" id="PR01836">
    <property type="entry name" value="MGATPASE"/>
</dbReference>
<dbReference type="SUPFAM" id="SSF56784">
    <property type="entry name" value="HAD-like"/>
    <property type="match status" value="1"/>
</dbReference>
<evidence type="ECO:0000256" key="9">
    <source>
        <dbReference type="ARBA" id="ARBA00022692"/>
    </source>
</evidence>
<comment type="similarity">
    <text evidence="3">Belongs to the cation transport ATPase (P-type) (TC 3.A.3) family. Type IIIB subfamily.</text>
</comment>